<dbReference type="GO" id="GO:0016020">
    <property type="term" value="C:membrane"/>
    <property type="evidence" value="ECO:0007669"/>
    <property type="project" value="UniProtKB-SubCell"/>
</dbReference>
<proteinExistence type="inferred from homology"/>
<comment type="similarity">
    <text evidence="8">Belongs to the MIP/aquaporin (TC 1.A.8) family. NIP (TC 1.A.8.12) subfamily.</text>
</comment>
<name>A0A9E7KS07_9LILI</name>
<evidence type="ECO:0000256" key="2">
    <source>
        <dbReference type="ARBA" id="ARBA00022448"/>
    </source>
</evidence>
<dbReference type="EMBL" id="CP097510">
    <property type="protein sequence ID" value="URE29662.1"/>
    <property type="molecule type" value="Genomic_DNA"/>
</dbReference>
<reference evidence="12" key="1">
    <citation type="submission" date="2022-05" db="EMBL/GenBank/DDBJ databases">
        <title>The Musa troglodytarum L. genome provides insights into the mechanism of non-climacteric behaviour and enrichment of carotenoids.</title>
        <authorList>
            <person name="Wang J."/>
        </authorList>
    </citation>
    <scope>NUCLEOTIDE SEQUENCE</scope>
    <source>
        <tissue evidence="12">Leaf</tissue>
    </source>
</reference>
<feature type="transmembrane region" description="Helical" evidence="11">
    <location>
        <begin position="167"/>
        <end position="188"/>
    </location>
</feature>
<dbReference type="PANTHER" id="PTHR45724:SF16">
    <property type="entry name" value="AQUAPORIN NIP2-1"/>
    <property type="match status" value="1"/>
</dbReference>
<evidence type="ECO:0000256" key="5">
    <source>
        <dbReference type="ARBA" id="ARBA00022989"/>
    </source>
</evidence>
<organism evidence="12 13">
    <name type="scientific">Musa troglodytarum</name>
    <name type="common">fe'i banana</name>
    <dbReference type="NCBI Taxonomy" id="320322"/>
    <lineage>
        <taxon>Eukaryota</taxon>
        <taxon>Viridiplantae</taxon>
        <taxon>Streptophyta</taxon>
        <taxon>Embryophyta</taxon>
        <taxon>Tracheophyta</taxon>
        <taxon>Spermatophyta</taxon>
        <taxon>Magnoliopsida</taxon>
        <taxon>Liliopsida</taxon>
        <taxon>Zingiberales</taxon>
        <taxon>Musaceae</taxon>
        <taxon>Musa</taxon>
    </lineage>
</organism>
<feature type="transmembrane region" description="Helical" evidence="11">
    <location>
        <begin position="239"/>
        <end position="260"/>
    </location>
</feature>
<gene>
    <name evidence="12" type="ORF">MUK42_03400</name>
</gene>
<protein>
    <submittedName>
        <fullName evidence="12">Aquaporin NIP2-1</fullName>
    </submittedName>
</protein>
<evidence type="ECO:0000256" key="1">
    <source>
        <dbReference type="ARBA" id="ARBA00004141"/>
    </source>
</evidence>
<dbReference type="InterPro" id="IPR022357">
    <property type="entry name" value="MIP_CS"/>
</dbReference>
<dbReference type="PRINTS" id="PR00783">
    <property type="entry name" value="MINTRINSICP"/>
</dbReference>
<feature type="transmembrane region" description="Helical" evidence="11">
    <location>
        <begin position="54"/>
        <end position="74"/>
    </location>
</feature>
<dbReference type="PROSITE" id="PS00221">
    <property type="entry name" value="MIP"/>
    <property type="match status" value="1"/>
</dbReference>
<keyword evidence="5 11" id="KW-1133">Transmembrane helix</keyword>
<dbReference type="GO" id="GO:0015267">
    <property type="term" value="F:channel activity"/>
    <property type="evidence" value="ECO:0007669"/>
    <property type="project" value="InterPro"/>
</dbReference>
<dbReference type="Proteomes" id="UP001055439">
    <property type="component" value="Chromosome 8"/>
</dbReference>
<keyword evidence="6" id="KW-0346">Stress response</keyword>
<feature type="transmembrane region" description="Helical" evidence="11">
    <location>
        <begin position="200"/>
        <end position="219"/>
    </location>
</feature>
<feature type="compositionally biased region" description="Low complexity" evidence="10">
    <location>
        <begin position="267"/>
        <end position="278"/>
    </location>
</feature>
<dbReference type="Pfam" id="PF00230">
    <property type="entry name" value="MIP"/>
    <property type="match status" value="1"/>
</dbReference>
<evidence type="ECO:0000256" key="6">
    <source>
        <dbReference type="ARBA" id="ARBA00023016"/>
    </source>
</evidence>
<dbReference type="OrthoDB" id="3222at2759"/>
<keyword evidence="3 9" id="KW-0812">Transmembrane</keyword>
<sequence length="301" mass="31779">MASSHVRPSSSNEIHDIDIVTAQTLTTPSSFDPPRVHRRRNLKELFPPFLPRKVVSEMIATFLLVFVTCGAGALNKNNPAVVSQLGASVAGGLIVTVMIYAVGHISGAHMNPAVTLAFAVARHFPWIQVPFYMLAQIAGSTIASYILRELLDPLKDLGTTTPSHTAAKALVAEIVVTFNMMFVTAAVATDTKAVGELAGLAVGSAVCITSIFAGPISGGSMNPARTLGPALASNKFDSLWVYFVGPPLGTVAGALAYSVIRLDKHSSSSQKGSQKSPSLKMRRVQSQDMESPTNDAFETGV</sequence>
<evidence type="ECO:0000256" key="11">
    <source>
        <dbReference type="SAM" id="Phobius"/>
    </source>
</evidence>
<evidence type="ECO:0000256" key="9">
    <source>
        <dbReference type="RuleBase" id="RU000477"/>
    </source>
</evidence>
<feature type="transmembrane region" description="Helical" evidence="11">
    <location>
        <begin position="124"/>
        <end position="147"/>
    </location>
</feature>
<keyword evidence="2 9" id="KW-0813">Transport</keyword>
<dbReference type="Gene3D" id="1.20.1080.10">
    <property type="entry name" value="Glycerol uptake facilitator protein"/>
    <property type="match status" value="1"/>
</dbReference>
<evidence type="ECO:0000256" key="8">
    <source>
        <dbReference type="ARBA" id="ARBA00060753"/>
    </source>
</evidence>
<keyword evidence="7 11" id="KW-0472">Membrane</keyword>
<keyword evidence="4" id="KW-0677">Repeat</keyword>
<dbReference type="SUPFAM" id="SSF81338">
    <property type="entry name" value="Aquaporin-like"/>
    <property type="match status" value="1"/>
</dbReference>
<dbReference type="InterPro" id="IPR000425">
    <property type="entry name" value="MIP"/>
</dbReference>
<feature type="compositionally biased region" description="Polar residues" evidence="10">
    <location>
        <begin position="284"/>
        <end position="301"/>
    </location>
</feature>
<feature type="transmembrane region" description="Helical" evidence="11">
    <location>
        <begin position="80"/>
        <end position="103"/>
    </location>
</feature>
<comment type="subcellular location">
    <subcellularLocation>
        <location evidence="1">Membrane</location>
        <topology evidence="1">Multi-pass membrane protein</topology>
    </subcellularLocation>
</comment>
<dbReference type="AlphaFoldDB" id="A0A9E7KS07"/>
<dbReference type="FunFam" id="1.20.1080.10:FF:000013">
    <property type="entry name" value="Aquaporin NIP2-1"/>
    <property type="match status" value="1"/>
</dbReference>
<accession>A0A9E7KS07</accession>
<evidence type="ECO:0000256" key="10">
    <source>
        <dbReference type="SAM" id="MobiDB-lite"/>
    </source>
</evidence>
<evidence type="ECO:0000256" key="3">
    <source>
        <dbReference type="ARBA" id="ARBA00022692"/>
    </source>
</evidence>
<evidence type="ECO:0000256" key="7">
    <source>
        <dbReference type="ARBA" id="ARBA00023136"/>
    </source>
</evidence>
<dbReference type="CDD" id="cd00333">
    <property type="entry name" value="MIP"/>
    <property type="match status" value="1"/>
</dbReference>
<dbReference type="InterPro" id="IPR034294">
    <property type="entry name" value="Aquaporin_transptr"/>
</dbReference>
<evidence type="ECO:0000313" key="13">
    <source>
        <dbReference type="Proteomes" id="UP001055439"/>
    </source>
</evidence>
<dbReference type="InterPro" id="IPR023271">
    <property type="entry name" value="Aquaporin-like"/>
</dbReference>
<dbReference type="PANTHER" id="PTHR45724">
    <property type="entry name" value="AQUAPORIN NIP2-1"/>
    <property type="match status" value="1"/>
</dbReference>
<evidence type="ECO:0000313" key="12">
    <source>
        <dbReference type="EMBL" id="URE29662.1"/>
    </source>
</evidence>
<feature type="region of interest" description="Disordered" evidence="10">
    <location>
        <begin position="266"/>
        <end position="301"/>
    </location>
</feature>
<keyword evidence="13" id="KW-1185">Reference proteome</keyword>
<evidence type="ECO:0000256" key="4">
    <source>
        <dbReference type="ARBA" id="ARBA00022737"/>
    </source>
</evidence>